<comment type="caution">
    <text evidence="2">The sequence shown here is derived from an EMBL/GenBank/DDBJ whole genome shotgun (WGS) entry which is preliminary data.</text>
</comment>
<dbReference type="AlphaFoldDB" id="A0AAV9XBK4"/>
<evidence type="ECO:0000259" key="1">
    <source>
        <dbReference type="PROSITE" id="PS50181"/>
    </source>
</evidence>
<evidence type="ECO:0000313" key="3">
    <source>
        <dbReference type="Proteomes" id="UP001365542"/>
    </source>
</evidence>
<dbReference type="InterPro" id="IPR001810">
    <property type="entry name" value="F-box_dom"/>
</dbReference>
<keyword evidence="3" id="KW-1185">Reference proteome</keyword>
<feature type="domain" description="F-box" evidence="1">
    <location>
        <begin position="1"/>
        <end position="46"/>
    </location>
</feature>
<evidence type="ECO:0000313" key="2">
    <source>
        <dbReference type="EMBL" id="KAK6537288.1"/>
    </source>
</evidence>
<name>A0AAV9XBK4_9PEZI</name>
<dbReference type="InterPro" id="IPR036047">
    <property type="entry name" value="F-box-like_dom_sf"/>
</dbReference>
<dbReference type="SUPFAM" id="SSF81383">
    <property type="entry name" value="F-box domain"/>
    <property type="match status" value="1"/>
</dbReference>
<dbReference type="CDD" id="cd22143">
    <property type="entry name" value="F-box_ScMDM30-like"/>
    <property type="match status" value="1"/>
</dbReference>
<sequence length="514" mass="59522">MSLEIIPNEILSQILSHLPTFGSRYNCLLVSHRFHNLMKPLLYRTLTIPFIHTNRLVTLIRAVRRNPYLGEMTKSLSLAEGADDKKRNLERIIGSVDINKLFPNLRKVELYAMTFERTMLLRFFAYCARAKGLEEIVLHYPDLVPLMQKMDGLKRLTWSFTADDGSKVLRSDEGRAETLWIQNKWLESLVKCCPELEKLRVGCVGRYANMPIADRREAEYYVHERREVEGPFRFEKLRELEWCSSEGMTTALCWDRVPLQILEDHRDQLESVRWEFSKAKHMDLLFLEELPKYTGLKRLDLCFTPQTNAVFSVETLELVNPGFDITNIQSSVAELTTALSRWDPRGLREFRVRFALMASGCEAELMILRELQRAKNLKILEMTWGVPAADMFTITEKEDGEQGTQYWYHDDAKMANFIKSLPTTLERLKIDVDGKHDVIDKYNHEQYEANDIPLASWDETSREQVMEFLSRKVAVDKSLLFGRMPQLQDVFIGGHELVDGAAAVSSAVELLKVE</sequence>
<dbReference type="Gene3D" id="1.20.1280.50">
    <property type="match status" value="1"/>
</dbReference>
<dbReference type="Pfam" id="PF12937">
    <property type="entry name" value="F-box-like"/>
    <property type="match status" value="1"/>
</dbReference>
<gene>
    <name evidence="2" type="ORF">TWF694_011481</name>
</gene>
<organism evidence="2 3">
    <name type="scientific">Orbilia ellipsospora</name>
    <dbReference type="NCBI Taxonomy" id="2528407"/>
    <lineage>
        <taxon>Eukaryota</taxon>
        <taxon>Fungi</taxon>
        <taxon>Dikarya</taxon>
        <taxon>Ascomycota</taxon>
        <taxon>Pezizomycotina</taxon>
        <taxon>Orbiliomycetes</taxon>
        <taxon>Orbiliales</taxon>
        <taxon>Orbiliaceae</taxon>
        <taxon>Orbilia</taxon>
    </lineage>
</organism>
<dbReference type="Proteomes" id="UP001365542">
    <property type="component" value="Unassembled WGS sequence"/>
</dbReference>
<protein>
    <recommendedName>
        <fullName evidence="1">F-box domain-containing protein</fullName>
    </recommendedName>
</protein>
<dbReference type="EMBL" id="JAVHJO010000009">
    <property type="protein sequence ID" value="KAK6537288.1"/>
    <property type="molecule type" value="Genomic_DNA"/>
</dbReference>
<proteinExistence type="predicted"/>
<accession>A0AAV9XBK4</accession>
<reference evidence="2 3" key="1">
    <citation type="submission" date="2019-10" db="EMBL/GenBank/DDBJ databases">
        <authorList>
            <person name="Palmer J.M."/>
        </authorList>
    </citation>
    <scope>NUCLEOTIDE SEQUENCE [LARGE SCALE GENOMIC DNA]</scope>
    <source>
        <strain evidence="2 3">TWF694</strain>
    </source>
</reference>
<dbReference type="PROSITE" id="PS50181">
    <property type="entry name" value="FBOX"/>
    <property type="match status" value="1"/>
</dbReference>